<gene>
    <name evidence="1" type="ORF">QE152_g27476</name>
</gene>
<protein>
    <submittedName>
        <fullName evidence="1">Uncharacterized protein</fullName>
    </submittedName>
</protein>
<sequence length="93" mass="10683">MSFDVCKYFRRPFISSGDPRHANPKADVALRSYHIQCIDFVDCLASTAEILDMLIRRQMSLCGHIIYNVSISLIVSLAMCQQERIARSLMMLR</sequence>
<name>A0AAW1JVL4_POPJA</name>
<organism evidence="1 2">
    <name type="scientific">Popillia japonica</name>
    <name type="common">Japanese beetle</name>
    <dbReference type="NCBI Taxonomy" id="7064"/>
    <lineage>
        <taxon>Eukaryota</taxon>
        <taxon>Metazoa</taxon>
        <taxon>Ecdysozoa</taxon>
        <taxon>Arthropoda</taxon>
        <taxon>Hexapoda</taxon>
        <taxon>Insecta</taxon>
        <taxon>Pterygota</taxon>
        <taxon>Neoptera</taxon>
        <taxon>Endopterygota</taxon>
        <taxon>Coleoptera</taxon>
        <taxon>Polyphaga</taxon>
        <taxon>Scarabaeiformia</taxon>
        <taxon>Scarabaeidae</taxon>
        <taxon>Rutelinae</taxon>
        <taxon>Popillia</taxon>
    </lineage>
</organism>
<dbReference type="Proteomes" id="UP001458880">
    <property type="component" value="Unassembled WGS sequence"/>
</dbReference>
<evidence type="ECO:0000313" key="1">
    <source>
        <dbReference type="EMBL" id="KAK9708069.1"/>
    </source>
</evidence>
<keyword evidence="2" id="KW-1185">Reference proteome</keyword>
<evidence type="ECO:0000313" key="2">
    <source>
        <dbReference type="Proteomes" id="UP001458880"/>
    </source>
</evidence>
<dbReference type="AlphaFoldDB" id="A0AAW1JVL4"/>
<proteinExistence type="predicted"/>
<accession>A0AAW1JVL4</accession>
<reference evidence="1 2" key="1">
    <citation type="journal article" date="2024" name="BMC Genomics">
        <title>De novo assembly and annotation of Popillia japonica's genome with initial clues to its potential as an invasive pest.</title>
        <authorList>
            <person name="Cucini C."/>
            <person name="Boschi S."/>
            <person name="Funari R."/>
            <person name="Cardaioli E."/>
            <person name="Iannotti N."/>
            <person name="Marturano G."/>
            <person name="Paoli F."/>
            <person name="Bruttini M."/>
            <person name="Carapelli A."/>
            <person name="Frati F."/>
            <person name="Nardi F."/>
        </authorList>
    </citation>
    <scope>NUCLEOTIDE SEQUENCE [LARGE SCALE GENOMIC DNA]</scope>
    <source>
        <strain evidence="1">DMR45628</strain>
    </source>
</reference>
<dbReference type="EMBL" id="JASPKY010000337">
    <property type="protein sequence ID" value="KAK9708069.1"/>
    <property type="molecule type" value="Genomic_DNA"/>
</dbReference>
<comment type="caution">
    <text evidence="1">The sequence shown here is derived from an EMBL/GenBank/DDBJ whole genome shotgun (WGS) entry which is preliminary data.</text>
</comment>